<dbReference type="GO" id="GO:0003677">
    <property type="term" value="F:DNA binding"/>
    <property type="evidence" value="ECO:0007669"/>
    <property type="project" value="InterPro"/>
</dbReference>
<evidence type="ECO:0000313" key="2">
    <source>
        <dbReference type="EMBL" id="MBU2693077.1"/>
    </source>
</evidence>
<dbReference type="Proteomes" id="UP000777784">
    <property type="component" value="Unassembled WGS sequence"/>
</dbReference>
<protein>
    <submittedName>
        <fullName evidence="2">Recombinase family protein</fullName>
    </submittedName>
</protein>
<dbReference type="Pfam" id="PF00239">
    <property type="entry name" value="Resolvase"/>
    <property type="match status" value="1"/>
</dbReference>
<dbReference type="InterPro" id="IPR036162">
    <property type="entry name" value="Resolvase-like_N_sf"/>
</dbReference>
<feature type="domain" description="Resolvase/invertase-type recombinase catalytic" evidence="1">
    <location>
        <begin position="1"/>
        <end position="55"/>
    </location>
</feature>
<comment type="caution">
    <text evidence="2">The sequence shown here is derived from an EMBL/GenBank/DDBJ whole genome shotgun (WGS) entry which is preliminary data.</text>
</comment>
<gene>
    <name evidence="2" type="ORF">KJ970_19345</name>
</gene>
<sequence length="55" mass="6004">MIANTKDGHEIVAEFLDDGYSGARLDRPGLDALRDSAEAGMIEAIWCLSPDRLAR</sequence>
<dbReference type="SUPFAM" id="SSF53041">
    <property type="entry name" value="Resolvase-like"/>
    <property type="match status" value="1"/>
</dbReference>
<dbReference type="AlphaFoldDB" id="A0A948S0K4"/>
<dbReference type="EMBL" id="JAHJDP010000110">
    <property type="protein sequence ID" value="MBU2693077.1"/>
    <property type="molecule type" value="Genomic_DNA"/>
</dbReference>
<reference evidence="2" key="1">
    <citation type="submission" date="2021-05" db="EMBL/GenBank/DDBJ databases">
        <title>Energy efficiency and biological interactions define the core microbiome of deep oligotrophic groundwater.</title>
        <authorList>
            <person name="Mehrshad M."/>
            <person name="Lopez-Fernandez M."/>
            <person name="Bell E."/>
            <person name="Bernier-Latmani R."/>
            <person name="Bertilsson S."/>
            <person name="Dopson M."/>
        </authorList>
    </citation>
    <scope>NUCLEOTIDE SEQUENCE</scope>
    <source>
        <strain evidence="2">Modern_marine.mb.64</strain>
    </source>
</reference>
<dbReference type="GO" id="GO:0000150">
    <property type="term" value="F:DNA strand exchange activity"/>
    <property type="evidence" value="ECO:0007669"/>
    <property type="project" value="InterPro"/>
</dbReference>
<dbReference type="Gene3D" id="3.40.50.1390">
    <property type="entry name" value="Resolvase, N-terminal catalytic domain"/>
    <property type="match status" value="1"/>
</dbReference>
<dbReference type="InterPro" id="IPR006119">
    <property type="entry name" value="Resolv_N"/>
</dbReference>
<feature type="non-terminal residue" evidence="2">
    <location>
        <position position="55"/>
    </location>
</feature>
<accession>A0A948S0K4</accession>
<organism evidence="2 3">
    <name type="scientific">Eiseniibacteriota bacterium</name>
    <dbReference type="NCBI Taxonomy" id="2212470"/>
    <lineage>
        <taxon>Bacteria</taxon>
        <taxon>Candidatus Eiseniibacteriota</taxon>
    </lineage>
</organism>
<dbReference type="PROSITE" id="PS51736">
    <property type="entry name" value="RECOMBINASES_3"/>
    <property type="match status" value="1"/>
</dbReference>
<name>A0A948S0K4_UNCEI</name>
<evidence type="ECO:0000259" key="1">
    <source>
        <dbReference type="PROSITE" id="PS51736"/>
    </source>
</evidence>
<proteinExistence type="predicted"/>
<evidence type="ECO:0000313" key="3">
    <source>
        <dbReference type="Proteomes" id="UP000777784"/>
    </source>
</evidence>